<dbReference type="Proteomes" id="UP000189940">
    <property type="component" value="Unassembled WGS sequence"/>
</dbReference>
<evidence type="ECO:0000313" key="1">
    <source>
        <dbReference type="EMBL" id="OPH81447.1"/>
    </source>
</evidence>
<dbReference type="EMBL" id="MWPQ01000064">
    <property type="protein sequence ID" value="OPH81447.1"/>
    <property type="molecule type" value="Genomic_DNA"/>
</dbReference>
<keyword evidence="2" id="KW-1185">Reference proteome</keyword>
<reference evidence="1 2" key="1">
    <citation type="submission" date="2017-02" db="EMBL/GenBank/DDBJ databases">
        <title>Genome sequence of the nitrite-oxidizing bacterium Nitrobacter vulgaris strain Ab1.</title>
        <authorList>
            <person name="Mellbye B.L."/>
            <person name="Davis E.W."/>
            <person name="Spieck E."/>
            <person name="Chang J.H."/>
            <person name="Bottomley P.J."/>
            <person name="Sayavedra-Soto L.A."/>
        </authorList>
    </citation>
    <scope>NUCLEOTIDE SEQUENCE [LARGE SCALE GENOMIC DNA]</scope>
    <source>
        <strain evidence="1 2">Ab1</strain>
    </source>
</reference>
<dbReference type="STRING" id="29421.B2M20_17640"/>
<comment type="caution">
    <text evidence="1">The sequence shown here is derived from an EMBL/GenBank/DDBJ whole genome shotgun (WGS) entry which is preliminary data.</text>
</comment>
<dbReference type="AlphaFoldDB" id="A0A1V4HU13"/>
<name>A0A1V4HU13_NITVU</name>
<organism evidence="1 2">
    <name type="scientific">Nitrobacter vulgaris</name>
    <dbReference type="NCBI Taxonomy" id="29421"/>
    <lineage>
        <taxon>Bacteria</taxon>
        <taxon>Pseudomonadati</taxon>
        <taxon>Pseudomonadota</taxon>
        <taxon>Alphaproteobacteria</taxon>
        <taxon>Hyphomicrobiales</taxon>
        <taxon>Nitrobacteraceae</taxon>
        <taxon>Nitrobacter</taxon>
    </lineage>
</organism>
<protein>
    <submittedName>
        <fullName evidence="1">Uncharacterized protein</fullName>
    </submittedName>
</protein>
<accession>A0A1V4HU13</accession>
<proteinExistence type="predicted"/>
<evidence type="ECO:0000313" key="2">
    <source>
        <dbReference type="Proteomes" id="UP000189940"/>
    </source>
</evidence>
<sequence length="69" mass="7651">MFAAGMSRKIETNNRLRSRLLTGLRRWGSMSSTSNRTYSLNPTINIMGGDDPRAIAVQIRRDGAVSPRA</sequence>
<gene>
    <name evidence="1" type="ORF">B2M20_17640</name>
</gene>